<dbReference type="AlphaFoldDB" id="A0A7C8I0J2"/>
<dbReference type="SMART" id="SM00271">
    <property type="entry name" value="DnaJ"/>
    <property type="match status" value="1"/>
</dbReference>
<accession>A0A7C8I0J2</accession>
<comment type="caution">
    <text evidence="4">The sequence shown here is derived from an EMBL/GenBank/DDBJ whole genome shotgun (WGS) entry which is preliminary data.</text>
</comment>
<dbReference type="GO" id="GO:0036503">
    <property type="term" value="P:ERAD pathway"/>
    <property type="evidence" value="ECO:0007669"/>
    <property type="project" value="TreeGrafter"/>
</dbReference>
<feature type="transmembrane region" description="Helical" evidence="2">
    <location>
        <begin position="58"/>
        <end position="75"/>
    </location>
</feature>
<organism evidence="4 5">
    <name type="scientific">Massariosphaeria phaeospora</name>
    <dbReference type="NCBI Taxonomy" id="100035"/>
    <lineage>
        <taxon>Eukaryota</taxon>
        <taxon>Fungi</taxon>
        <taxon>Dikarya</taxon>
        <taxon>Ascomycota</taxon>
        <taxon>Pezizomycotina</taxon>
        <taxon>Dothideomycetes</taxon>
        <taxon>Pleosporomycetidae</taxon>
        <taxon>Pleosporales</taxon>
        <taxon>Pleosporales incertae sedis</taxon>
        <taxon>Massariosphaeria</taxon>
    </lineage>
</organism>
<reference evidence="4 5" key="1">
    <citation type="submission" date="2020-01" db="EMBL/GenBank/DDBJ databases">
        <authorList>
            <consortium name="DOE Joint Genome Institute"/>
            <person name="Haridas S."/>
            <person name="Albert R."/>
            <person name="Binder M."/>
            <person name="Bloem J."/>
            <person name="Labutti K."/>
            <person name="Salamov A."/>
            <person name="Andreopoulos B."/>
            <person name="Baker S.E."/>
            <person name="Barry K."/>
            <person name="Bills G."/>
            <person name="Bluhm B.H."/>
            <person name="Cannon C."/>
            <person name="Castanera R."/>
            <person name="Culley D.E."/>
            <person name="Daum C."/>
            <person name="Ezra D."/>
            <person name="Gonzalez J.B."/>
            <person name="Henrissat B."/>
            <person name="Kuo A."/>
            <person name="Liang C."/>
            <person name="Lipzen A."/>
            <person name="Lutzoni F."/>
            <person name="Magnuson J."/>
            <person name="Mondo S."/>
            <person name="Nolan M."/>
            <person name="Ohm R."/>
            <person name="Pangilinan J."/>
            <person name="Park H.-J.H."/>
            <person name="Ramirez L."/>
            <person name="Alfaro M."/>
            <person name="Sun H."/>
            <person name="Tritt A."/>
            <person name="Yoshinaga Y."/>
            <person name="Zwiers L.-H.L."/>
            <person name="Turgeon B.G."/>
            <person name="Goodwin S.B."/>
            <person name="Spatafora J.W."/>
            <person name="Crous P.W."/>
            <person name="Grigoriev I.V."/>
        </authorList>
    </citation>
    <scope>NUCLEOTIDE SEQUENCE [LARGE SCALE GENOMIC DNA]</scope>
    <source>
        <strain evidence="4 5">CBS 611.86</strain>
    </source>
</reference>
<dbReference type="OrthoDB" id="436519at2759"/>
<dbReference type="PROSITE" id="PS50076">
    <property type="entry name" value="DNAJ_2"/>
    <property type="match status" value="1"/>
</dbReference>
<evidence type="ECO:0000256" key="2">
    <source>
        <dbReference type="SAM" id="Phobius"/>
    </source>
</evidence>
<dbReference type="GO" id="GO:0005783">
    <property type="term" value="C:endoplasmic reticulum"/>
    <property type="evidence" value="ECO:0007669"/>
    <property type="project" value="TreeGrafter"/>
</dbReference>
<dbReference type="Proteomes" id="UP000481861">
    <property type="component" value="Unassembled WGS sequence"/>
</dbReference>
<protein>
    <recommendedName>
        <fullName evidence="3">J domain-containing protein</fullName>
    </recommendedName>
</protein>
<dbReference type="PANTHER" id="PTHR44360:SF1">
    <property type="entry name" value="DNAJ HOMOLOG SUBFAMILY B MEMBER 9"/>
    <property type="match status" value="1"/>
</dbReference>
<proteinExistence type="predicted"/>
<dbReference type="CDD" id="cd06257">
    <property type="entry name" value="DnaJ"/>
    <property type="match status" value="1"/>
</dbReference>
<dbReference type="SUPFAM" id="SSF46565">
    <property type="entry name" value="Chaperone J-domain"/>
    <property type="match status" value="1"/>
</dbReference>
<keyword evidence="2" id="KW-0472">Membrane</keyword>
<feature type="transmembrane region" description="Helical" evidence="2">
    <location>
        <begin position="15"/>
        <end position="37"/>
    </location>
</feature>
<dbReference type="InterPro" id="IPR001623">
    <property type="entry name" value="DnaJ_domain"/>
</dbReference>
<dbReference type="InterPro" id="IPR036869">
    <property type="entry name" value="J_dom_sf"/>
</dbReference>
<keyword evidence="5" id="KW-1185">Reference proteome</keyword>
<evidence type="ECO:0000313" key="5">
    <source>
        <dbReference type="Proteomes" id="UP000481861"/>
    </source>
</evidence>
<feature type="transmembrane region" description="Helical" evidence="2">
    <location>
        <begin position="173"/>
        <end position="194"/>
    </location>
</feature>
<dbReference type="InterPro" id="IPR051948">
    <property type="entry name" value="Hsp70_co-chaperone_J-domain"/>
</dbReference>
<dbReference type="EMBL" id="JAADJZ010000042">
    <property type="protein sequence ID" value="KAF2864671.1"/>
    <property type="molecule type" value="Genomic_DNA"/>
</dbReference>
<dbReference type="PANTHER" id="PTHR44360">
    <property type="entry name" value="DNAJ HOMOLOG SUBFAMILY B MEMBER 9"/>
    <property type="match status" value="1"/>
</dbReference>
<dbReference type="PRINTS" id="PR00625">
    <property type="entry name" value="JDOMAIN"/>
</dbReference>
<dbReference type="GO" id="GO:0051787">
    <property type="term" value="F:misfolded protein binding"/>
    <property type="evidence" value="ECO:0007669"/>
    <property type="project" value="TreeGrafter"/>
</dbReference>
<keyword evidence="2" id="KW-0812">Transmembrane</keyword>
<evidence type="ECO:0000256" key="1">
    <source>
        <dbReference type="ARBA" id="ARBA00023186"/>
    </source>
</evidence>
<keyword evidence="2" id="KW-1133">Transmembrane helix</keyword>
<dbReference type="GO" id="GO:0051087">
    <property type="term" value="F:protein-folding chaperone binding"/>
    <property type="evidence" value="ECO:0007669"/>
    <property type="project" value="TreeGrafter"/>
</dbReference>
<evidence type="ECO:0000313" key="4">
    <source>
        <dbReference type="EMBL" id="KAF2864671.1"/>
    </source>
</evidence>
<gene>
    <name evidence="4" type="ORF">BDV95DRAFT_532495</name>
</gene>
<sequence>MAGTSTVSWDALVPFIVWQFLIPLGAGWTQTVLYSIFIRAGDRKPPPGSPRFVRHRRWILITVYLAYFGFTIYEADFHVQRQSHAYRDLGVPVDVDDSALQRHFRKLTVRFHPDKVRAGGDREQASEYYVTLRHAKDIILDPAKRFAYDRFGPDVLEQCSKCLTVKEYVDNGLITAATMYGALLLVLIGCNALGFLKDGAYWRYLAILAVAAFDLRTVLRADHSTFLTQYLNPLVTTLHLRPAYLPFQLTTVVKKAAISAAQFLGLLIPLYRDDPQQTTQPIDDSDDTRHKQVDRLDAVVSDATLDASRLLDLESTPYRENEKAKSELREALRKYMVQNVVHQEKDVRNAIGQSMARRRAGAPHGAQGTR</sequence>
<keyword evidence="1" id="KW-0143">Chaperone</keyword>
<feature type="domain" description="J" evidence="3">
    <location>
        <begin position="84"/>
        <end position="152"/>
    </location>
</feature>
<dbReference type="Pfam" id="PF00226">
    <property type="entry name" value="DnaJ"/>
    <property type="match status" value="1"/>
</dbReference>
<name>A0A7C8I0J2_9PLEO</name>
<dbReference type="Gene3D" id="1.10.287.110">
    <property type="entry name" value="DnaJ domain"/>
    <property type="match status" value="1"/>
</dbReference>
<evidence type="ECO:0000259" key="3">
    <source>
        <dbReference type="PROSITE" id="PS50076"/>
    </source>
</evidence>